<organism evidence="1 2">
    <name type="scientific">Punica granatum</name>
    <name type="common">Pomegranate</name>
    <dbReference type="NCBI Taxonomy" id="22663"/>
    <lineage>
        <taxon>Eukaryota</taxon>
        <taxon>Viridiplantae</taxon>
        <taxon>Streptophyta</taxon>
        <taxon>Embryophyta</taxon>
        <taxon>Tracheophyta</taxon>
        <taxon>Spermatophyta</taxon>
        <taxon>Magnoliopsida</taxon>
        <taxon>eudicotyledons</taxon>
        <taxon>Gunneridae</taxon>
        <taxon>Pentapetalae</taxon>
        <taxon>rosids</taxon>
        <taxon>malvids</taxon>
        <taxon>Myrtales</taxon>
        <taxon>Lythraceae</taxon>
        <taxon>Punica</taxon>
    </lineage>
</organism>
<dbReference type="EMBL" id="MTKT01000813">
    <property type="protein sequence ID" value="OWM87426.1"/>
    <property type="molecule type" value="Genomic_DNA"/>
</dbReference>
<dbReference type="Proteomes" id="UP000197138">
    <property type="component" value="Unassembled WGS sequence"/>
</dbReference>
<name>A0A218XS00_PUNGR</name>
<evidence type="ECO:0000313" key="2">
    <source>
        <dbReference type="Proteomes" id="UP000197138"/>
    </source>
</evidence>
<proteinExistence type="predicted"/>
<reference evidence="2" key="1">
    <citation type="journal article" date="2017" name="Plant J.">
        <title>The pomegranate (Punica granatum L.) genome and the genomics of punicalagin biosynthesis.</title>
        <authorList>
            <person name="Qin G."/>
            <person name="Xu C."/>
            <person name="Ming R."/>
            <person name="Tang H."/>
            <person name="Guyot R."/>
            <person name="Kramer E.M."/>
            <person name="Hu Y."/>
            <person name="Yi X."/>
            <person name="Qi Y."/>
            <person name="Xu X."/>
            <person name="Gao Z."/>
            <person name="Pan H."/>
            <person name="Jian J."/>
            <person name="Tian Y."/>
            <person name="Yue Z."/>
            <person name="Xu Y."/>
        </authorList>
    </citation>
    <scope>NUCLEOTIDE SEQUENCE [LARGE SCALE GENOMIC DNA]</scope>
    <source>
        <strain evidence="2">cv. Dabenzi</strain>
    </source>
</reference>
<protein>
    <submittedName>
        <fullName evidence="1">Uncharacterized protein</fullName>
    </submittedName>
</protein>
<accession>A0A218XS00</accession>
<evidence type="ECO:0000313" key="1">
    <source>
        <dbReference type="EMBL" id="OWM87426.1"/>
    </source>
</evidence>
<dbReference type="AlphaFoldDB" id="A0A218XS00"/>
<sequence length="72" mass="8494">MESCIYLLNAFHEDVEDETSFVRGAPTQSMYYYPILLQALHQHLSRHLTFLEDESKMSCSRQLEEYCCSPKE</sequence>
<comment type="caution">
    <text evidence="1">The sequence shown here is derived from an EMBL/GenBank/DDBJ whole genome shotgun (WGS) entry which is preliminary data.</text>
</comment>
<gene>
    <name evidence="1" type="ORF">CDL15_Pgr022537</name>
</gene>